<proteinExistence type="predicted"/>
<organism evidence="1 2">
    <name type="scientific">Pseudonocardia parietis</name>
    <dbReference type="NCBI Taxonomy" id="570936"/>
    <lineage>
        <taxon>Bacteria</taxon>
        <taxon>Bacillati</taxon>
        <taxon>Actinomycetota</taxon>
        <taxon>Actinomycetes</taxon>
        <taxon>Pseudonocardiales</taxon>
        <taxon>Pseudonocardiaceae</taxon>
        <taxon>Pseudonocardia</taxon>
    </lineage>
</organism>
<keyword evidence="2" id="KW-1185">Reference proteome</keyword>
<accession>A0ABS4W700</accession>
<dbReference type="EMBL" id="JAGINU010000004">
    <property type="protein sequence ID" value="MBP2371974.1"/>
    <property type="molecule type" value="Genomic_DNA"/>
</dbReference>
<evidence type="ECO:0000313" key="2">
    <source>
        <dbReference type="Proteomes" id="UP001519295"/>
    </source>
</evidence>
<evidence type="ECO:0008006" key="3">
    <source>
        <dbReference type="Google" id="ProtNLM"/>
    </source>
</evidence>
<dbReference type="InterPro" id="IPR027417">
    <property type="entry name" value="P-loop_NTPase"/>
</dbReference>
<evidence type="ECO:0000313" key="1">
    <source>
        <dbReference type="EMBL" id="MBP2371974.1"/>
    </source>
</evidence>
<protein>
    <recommendedName>
        <fullName evidence="3">MinD-like ATPase involved in chromosome partitioning or flagellar assembly</fullName>
    </recommendedName>
</protein>
<reference evidence="1 2" key="1">
    <citation type="submission" date="2021-03" db="EMBL/GenBank/DDBJ databases">
        <title>Sequencing the genomes of 1000 actinobacteria strains.</title>
        <authorList>
            <person name="Klenk H.-P."/>
        </authorList>
    </citation>
    <scope>NUCLEOTIDE SEQUENCE [LARGE SCALE GENOMIC DNA]</scope>
    <source>
        <strain evidence="1 2">DSM 45256</strain>
    </source>
</reference>
<dbReference type="SUPFAM" id="SSF52540">
    <property type="entry name" value="P-loop containing nucleoside triphosphate hydrolases"/>
    <property type="match status" value="1"/>
</dbReference>
<sequence length="340" mass="35912">MTAAPQHDRPAAPRTPYELNHALGTAARERAPHLGLADNEAIVDVTSAAAAADHPGDRDPGEVAAQLGAATENVQQRARLLFPETRPVQWSPFGALMPVLAGSSGAGASSIAAAITDALQQDERCVLLVDADDPSRSGLACAFTAEGPWTKPVDDRVSVRYSWRDDALVARLESQLPTITPGMVPAPPDWLPNPPPDPLHATVVDLGHGGWRAGASPLYGAGGWLRRGLPAQRPILVVRATRPALRQAEQLLARLDPWVERGVATPVFQLVVNGVRKWPAGVAGAAGPRVAELLDEALFVPHHGGWGLAGVTDEPSPARVVDALRPLLAAWGLIASPRRR</sequence>
<gene>
    <name evidence="1" type="ORF">JOF36_007747</name>
</gene>
<dbReference type="RefSeq" id="WP_210037023.1">
    <property type="nucleotide sequence ID" value="NZ_JAGINU010000004.1"/>
</dbReference>
<name>A0ABS4W700_9PSEU</name>
<dbReference type="Proteomes" id="UP001519295">
    <property type="component" value="Unassembled WGS sequence"/>
</dbReference>
<comment type="caution">
    <text evidence="1">The sequence shown here is derived from an EMBL/GenBank/DDBJ whole genome shotgun (WGS) entry which is preliminary data.</text>
</comment>